<dbReference type="AlphaFoldDB" id="A0A6A4B7E1"/>
<reference evidence="1 2" key="1">
    <citation type="submission" date="2018-08" db="EMBL/GenBank/DDBJ databases">
        <title>Genomic investigation of the strawberry pathogen Phytophthora fragariae indicates pathogenicity is determined by transcriptional variation in three key races.</title>
        <authorList>
            <person name="Adams T.M."/>
            <person name="Armitage A.D."/>
            <person name="Sobczyk M.K."/>
            <person name="Bates H.J."/>
            <person name="Dunwell J.M."/>
            <person name="Nellist C.F."/>
            <person name="Harrison R.J."/>
        </authorList>
    </citation>
    <scope>NUCLEOTIDE SEQUENCE [LARGE SCALE GENOMIC DNA]</scope>
    <source>
        <strain evidence="1 2">SCRP333</strain>
    </source>
</reference>
<evidence type="ECO:0000313" key="2">
    <source>
        <dbReference type="Proteomes" id="UP000434957"/>
    </source>
</evidence>
<name>A0A6A4B7E1_9STRA</name>
<proteinExistence type="predicted"/>
<comment type="caution">
    <text evidence="1">The sequence shown here is derived from an EMBL/GenBank/DDBJ whole genome shotgun (WGS) entry which is preliminary data.</text>
</comment>
<dbReference type="EMBL" id="QXFT01007361">
    <property type="protein sequence ID" value="KAE9266510.1"/>
    <property type="molecule type" value="Genomic_DNA"/>
</dbReference>
<evidence type="ECO:0000313" key="1">
    <source>
        <dbReference type="EMBL" id="KAE9266510.1"/>
    </source>
</evidence>
<keyword evidence="2" id="KW-1185">Reference proteome</keyword>
<dbReference type="Proteomes" id="UP000434957">
    <property type="component" value="Unassembled WGS sequence"/>
</dbReference>
<gene>
    <name evidence="1" type="ORF">PR003_g32099</name>
</gene>
<sequence>MKCNIASCNPFDPIHPTSFGPAPRLPPTSALVRILFAKLNSLKGVAIPQVAQRISNFVGAAPSDDSIVDACRDECSNETLDWIAGHVWHKRPRWYQKACSAAAEGSSQRVIDWVNAQVTPTGREPLIAVQAVVAAKLGETRADQPTMLQVAQKISGHIVRLTSENRIWVEIADKHPSIDQVERMVSQIPERTTRSQGLPVT</sequence>
<accession>A0A6A4B7E1</accession>
<protein>
    <submittedName>
        <fullName evidence="1">Uncharacterized protein</fullName>
    </submittedName>
</protein>
<organism evidence="1 2">
    <name type="scientific">Phytophthora rubi</name>
    <dbReference type="NCBI Taxonomy" id="129364"/>
    <lineage>
        <taxon>Eukaryota</taxon>
        <taxon>Sar</taxon>
        <taxon>Stramenopiles</taxon>
        <taxon>Oomycota</taxon>
        <taxon>Peronosporomycetes</taxon>
        <taxon>Peronosporales</taxon>
        <taxon>Peronosporaceae</taxon>
        <taxon>Phytophthora</taxon>
    </lineage>
</organism>